<name>A0A0G0NBG3_9BACT</name>
<protein>
    <submittedName>
        <fullName evidence="1">Uncharacterized protein</fullName>
    </submittedName>
</protein>
<proteinExistence type="predicted"/>
<organism evidence="1 2">
    <name type="scientific">Candidatus Wolfebacteria bacterium GW2011_GWC2_39_22</name>
    <dbReference type="NCBI Taxonomy" id="1619013"/>
    <lineage>
        <taxon>Bacteria</taxon>
        <taxon>Candidatus Wolfeibacteriota</taxon>
    </lineage>
</organism>
<sequence length="269" mass="29709">MLFAKYRKELLAIASILLLVGIGIFIWAQFFAAVPCTQEARVCPDGRIVGRTEPNCTFSSCHQVLQSSGFGNKQLEQAITNYLVTQNRFSWKTQPGSFSLCVVENLEPQNELFPLAVWAYCGEYTLQEGILKTLSGSSGPVAINYPNELSFYDSNKFSYEAPGDGAQYSEDIKRIFSQPVQEAILNGSRDGLIDRAKAEAFDTVMRWNRIVEATMNCEVAEIFQAHSLFVSATLKNGDKLTAVEPTIDDIMDVANAASAQCGRIIMATE</sequence>
<dbReference type="AlphaFoldDB" id="A0A0G0NBG3"/>
<evidence type="ECO:0000313" key="1">
    <source>
        <dbReference type="EMBL" id="KKR12823.1"/>
    </source>
</evidence>
<gene>
    <name evidence="1" type="ORF">UT41_C0001G0367</name>
</gene>
<reference evidence="1 2" key="1">
    <citation type="journal article" date="2015" name="Nature">
        <title>rRNA introns, odd ribosomes, and small enigmatic genomes across a large radiation of phyla.</title>
        <authorList>
            <person name="Brown C.T."/>
            <person name="Hug L.A."/>
            <person name="Thomas B.C."/>
            <person name="Sharon I."/>
            <person name="Castelle C.J."/>
            <person name="Singh A."/>
            <person name="Wilkins M.J."/>
            <person name="Williams K.H."/>
            <person name="Banfield J.F."/>
        </authorList>
    </citation>
    <scope>NUCLEOTIDE SEQUENCE [LARGE SCALE GENOMIC DNA]</scope>
</reference>
<comment type="caution">
    <text evidence="1">The sequence shown here is derived from an EMBL/GenBank/DDBJ whole genome shotgun (WGS) entry which is preliminary data.</text>
</comment>
<dbReference type="EMBL" id="LBWR01000001">
    <property type="protein sequence ID" value="KKR12823.1"/>
    <property type="molecule type" value="Genomic_DNA"/>
</dbReference>
<dbReference type="Proteomes" id="UP000034665">
    <property type="component" value="Unassembled WGS sequence"/>
</dbReference>
<evidence type="ECO:0000313" key="2">
    <source>
        <dbReference type="Proteomes" id="UP000034665"/>
    </source>
</evidence>
<accession>A0A0G0NBG3</accession>
<dbReference type="STRING" id="1619013.UT41_C0001G0367"/>